<evidence type="ECO:0000313" key="1">
    <source>
        <dbReference type="EMBL" id="GAB17643.1"/>
    </source>
</evidence>
<proteinExistence type="predicted"/>
<comment type="caution">
    <text evidence="1">The sequence shown here is derived from an EMBL/GenBank/DDBJ whole genome shotgun (WGS) entry which is preliminary data.</text>
</comment>
<name>H0QXU2_9ACTN</name>
<dbReference type="EMBL" id="BAEH01000036">
    <property type="protein sequence ID" value="GAB17643.1"/>
    <property type="molecule type" value="Genomic_DNA"/>
</dbReference>
<gene>
    <name evidence="1" type="ORF">GOEFS_036_00820</name>
</gene>
<protein>
    <submittedName>
        <fullName evidence="1">Uncharacterized protein</fullName>
    </submittedName>
</protein>
<dbReference type="AlphaFoldDB" id="H0QXU2"/>
<organism evidence="1 2">
    <name type="scientific">Gordonia effusa NBRC 100432</name>
    <dbReference type="NCBI Taxonomy" id="1077974"/>
    <lineage>
        <taxon>Bacteria</taxon>
        <taxon>Bacillati</taxon>
        <taxon>Actinomycetota</taxon>
        <taxon>Actinomycetes</taxon>
        <taxon>Mycobacteriales</taxon>
        <taxon>Gordoniaceae</taxon>
        <taxon>Gordonia</taxon>
    </lineage>
</organism>
<reference evidence="1 2" key="1">
    <citation type="submission" date="2011-12" db="EMBL/GenBank/DDBJ databases">
        <title>Whole genome shotgun sequence of Gordonia effusa NBRC 100432.</title>
        <authorList>
            <person name="Yoshida I."/>
            <person name="Takarada H."/>
            <person name="Hosoyama A."/>
            <person name="Tsuchikane K."/>
            <person name="Katsumata H."/>
            <person name="Yamazaki S."/>
            <person name="Fujita N."/>
        </authorList>
    </citation>
    <scope>NUCLEOTIDE SEQUENCE [LARGE SCALE GENOMIC DNA]</scope>
    <source>
        <strain evidence="1 2">NBRC 100432</strain>
    </source>
</reference>
<dbReference type="Proteomes" id="UP000035034">
    <property type="component" value="Unassembled WGS sequence"/>
</dbReference>
<keyword evidence="2" id="KW-1185">Reference proteome</keyword>
<accession>H0QXU2</accession>
<dbReference type="STRING" id="1077974.GOEFS_036_00820"/>
<sequence>MLIAVSGCDRKQDENDPGQATIAYLNALATGDRNTTLSTTCGPINWFLEKTTDKQFMEFRSSVFGNSKSPKFEVARSKKTGDDYLVVVRQDGVEKPDDALLVSLDQDGHYKVCDSQAEPAGTPAPYSPAP</sequence>
<evidence type="ECO:0000313" key="2">
    <source>
        <dbReference type="Proteomes" id="UP000035034"/>
    </source>
</evidence>